<dbReference type="EMBL" id="ALJF01000001">
    <property type="protein sequence ID" value="EKF61618.1"/>
    <property type="molecule type" value="Genomic_DNA"/>
</dbReference>
<evidence type="ECO:0000313" key="3">
    <source>
        <dbReference type="EMBL" id="EKF61618.1"/>
    </source>
</evidence>
<dbReference type="PATRIC" id="fig|1156935.5.peg.81"/>
<dbReference type="OrthoDB" id="8206526at2"/>
<dbReference type="eggNOG" id="COG0815">
    <property type="taxonomic scope" value="Bacteria"/>
</dbReference>
<reference evidence="3 4" key="1">
    <citation type="journal article" date="2012" name="J. Bacteriol.">
        <title>Draft Genome Sequence of Agrobacterium albertimagni Strain AOL15.</title>
        <authorList>
            <person name="Trimble W.L."/>
            <person name="Phung le T."/>
            <person name="Meyer F."/>
            <person name="Gilbert J.A."/>
            <person name="Silver S."/>
        </authorList>
    </citation>
    <scope>NUCLEOTIDE SEQUENCE [LARGE SCALE GENOMIC DNA]</scope>
    <source>
        <strain evidence="3 4">AOL15</strain>
    </source>
</reference>
<proteinExistence type="predicted"/>
<evidence type="ECO:0000256" key="1">
    <source>
        <dbReference type="SAM" id="Phobius"/>
    </source>
</evidence>
<dbReference type="InterPro" id="IPR036526">
    <property type="entry name" value="C-N_Hydrolase_sf"/>
</dbReference>
<dbReference type="InterPro" id="IPR003010">
    <property type="entry name" value="C-N_Hydrolase"/>
</dbReference>
<feature type="transmembrane region" description="Helical" evidence="1">
    <location>
        <begin position="80"/>
        <end position="98"/>
    </location>
</feature>
<keyword evidence="1" id="KW-0812">Transmembrane</keyword>
<dbReference type="RefSeq" id="WP_006724073.1">
    <property type="nucleotide sequence ID" value="NZ_ALJF01000001.1"/>
</dbReference>
<keyword evidence="1" id="KW-0472">Membrane</keyword>
<accession>K2PKZ1</accession>
<dbReference type="SUPFAM" id="SSF56317">
    <property type="entry name" value="Carbon-nitrogen hydrolase"/>
    <property type="match status" value="1"/>
</dbReference>
<sequence length="390" mass="42674">MHHDHLRASSLLLGSVAAGWLGWSGDLLSLSLAAGFPLLWSHARTRAQALTVSATYFMSASRGLPQGVANYYASDIWPGLLLWLIASTGFVLVHTALWTDRSGWRKPLRFLIACVIMAVPPLGILGWAHPITAAGVLFPAWGWWGLLAMTLILLLMTMRHWLIAVIVSAGFWLSSSAIATESAQPALWHGIDLKMGVSLGRDQSLERQGALMAIIHRSVSHHASRTVVVLPESALGFWTPAIARLWQRELSGTAITVIAGTVVVDADGYDNVLVSLNASGSAIVYRQRMPVPGSMWQPWLKALGDRGGARAHFFANPVVDVDQTRIAPLMCYEQLIVWPVIQSMLHDPDLIVAPGNVWWTRGTSMMDIQRASAKAWARLFGKPLIMAFNQ</sequence>
<dbReference type="Gene3D" id="3.60.110.10">
    <property type="entry name" value="Carbon-nitrogen hydrolase"/>
    <property type="match status" value="1"/>
</dbReference>
<comment type="caution">
    <text evidence="3">The sequence shown here is derived from an EMBL/GenBank/DDBJ whole genome shotgun (WGS) entry which is preliminary data.</text>
</comment>
<dbReference type="PROSITE" id="PS50263">
    <property type="entry name" value="CN_HYDROLASE"/>
    <property type="match status" value="1"/>
</dbReference>
<evidence type="ECO:0000313" key="4">
    <source>
        <dbReference type="Proteomes" id="UP000007123"/>
    </source>
</evidence>
<dbReference type="AlphaFoldDB" id="K2PKZ1"/>
<keyword evidence="4" id="KW-1185">Reference proteome</keyword>
<protein>
    <submittedName>
        <fullName evidence="3">Conjugal transfer protein TraB</fullName>
    </submittedName>
</protein>
<feature type="transmembrane region" description="Helical" evidence="1">
    <location>
        <begin position="134"/>
        <end position="154"/>
    </location>
</feature>
<evidence type="ECO:0000259" key="2">
    <source>
        <dbReference type="PROSITE" id="PS50263"/>
    </source>
</evidence>
<dbReference type="GO" id="GO:0016020">
    <property type="term" value="C:membrane"/>
    <property type="evidence" value="ECO:0007669"/>
    <property type="project" value="InterPro"/>
</dbReference>
<name>K2PKZ1_9HYPH</name>
<gene>
    <name evidence="3" type="ORF">QWE_00400</name>
</gene>
<feature type="transmembrane region" description="Helical" evidence="1">
    <location>
        <begin position="110"/>
        <end position="128"/>
    </location>
</feature>
<dbReference type="Proteomes" id="UP000007123">
    <property type="component" value="Unassembled WGS sequence"/>
</dbReference>
<dbReference type="STRING" id="1156935.QWE_00400"/>
<feature type="domain" description="CN hydrolase" evidence="2">
    <location>
        <begin position="193"/>
        <end position="390"/>
    </location>
</feature>
<dbReference type="PIRSF" id="PIRSF017932">
    <property type="entry name" value="Conjugal_transfer_TraB_rhizob"/>
    <property type="match status" value="1"/>
</dbReference>
<dbReference type="InterPro" id="IPR016707">
    <property type="entry name" value="Conjugal_tfr_TraB_rhizob"/>
</dbReference>
<keyword evidence="1" id="KW-1133">Transmembrane helix</keyword>
<dbReference type="Pfam" id="PF00795">
    <property type="entry name" value="CN_hydrolase"/>
    <property type="match status" value="1"/>
</dbReference>
<organism evidence="3 4">
    <name type="scientific">Agrobacterium albertimagni AOL15</name>
    <dbReference type="NCBI Taxonomy" id="1156935"/>
    <lineage>
        <taxon>Bacteria</taxon>
        <taxon>Pseudomonadati</taxon>
        <taxon>Pseudomonadota</taxon>
        <taxon>Alphaproteobacteria</taxon>
        <taxon>Hyphomicrobiales</taxon>
        <taxon>Rhizobiaceae</taxon>
        <taxon>Rhizobium/Agrobacterium group</taxon>
        <taxon>Agrobacterium</taxon>
    </lineage>
</organism>
<dbReference type="NCBIfam" id="NF010398">
    <property type="entry name" value="PRK13825.1-2"/>
    <property type="match status" value="1"/>
</dbReference>
<feature type="transmembrane region" description="Helical" evidence="1">
    <location>
        <begin position="161"/>
        <end position="179"/>
    </location>
</feature>